<dbReference type="Gene3D" id="3.10.50.30">
    <property type="entry name" value="Transcription elongation factor, GreA/GreB, C-terminal domain"/>
    <property type="match status" value="1"/>
</dbReference>
<accession>A0AB36JZ48</accession>
<dbReference type="GO" id="GO:0032784">
    <property type="term" value="P:regulation of DNA-templated transcription elongation"/>
    <property type="evidence" value="ECO:0007669"/>
    <property type="project" value="InterPro"/>
</dbReference>
<name>A0AB36JZ48_9GAMM</name>
<organism evidence="1 2">
    <name type="scientific">Salinivibrio kushneri</name>
    <dbReference type="NCBI Taxonomy" id="1908198"/>
    <lineage>
        <taxon>Bacteria</taxon>
        <taxon>Pseudomonadati</taxon>
        <taxon>Pseudomonadota</taxon>
        <taxon>Gammaproteobacteria</taxon>
        <taxon>Vibrionales</taxon>
        <taxon>Vibrionaceae</taxon>
        <taxon>Salinivibrio</taxon>
    </lineage>
</organism>
<proteinExistence type="predicted"/>
<sequence length="127" mass="14874">MSISSMFFENFRSLSYVIKSWVLTSDFMTYQSPARLMALMDRMQGDKNLCSDINGVGIGDTVYLVDTLNFHPFRFTIVPTHRFDRSVGYITIESYLGSELLGLYENDIFELFIMGKYFRFIIERIEK</sequence>
<protein>
    <submittedName>
        <fullName evidence="1">Uncharacterized protein</fullName>
    </submittedName>
</protein>
<dbReference type="EMBL" id="MUEO01000072">
    <property type="protein sequence ID" value="OOE40515.1"/>
    <property type="molecule type" value="Genomic_DNA"/>
</dbReference>
<evidence type="ECO:0000313" key="1">
    <source>
        <dbReference type="EMBL" id="OOE40515.1"/>
    </source>
</evidence>
<evidence type="ECO:0000313" key="2">
    <source>
        <dbReference type="Proteomes" id="UP000188726"/>
    </source>
</evidence>
<reference evidence="1 2" key="1">
    <citation type="journal article" date="2017" name="Genome Announc.">
        <title>Draft Genome Sequences of Salinivibrio proteolyticus, Salinivibrio sharmensis, Salinivibrio siamensis, Salinivibrio costicola subsp. alcaliphilus, Salinivibrio costicola subsp. vallismortis, and 29 New Isolates Belonging to the Genus Salinivibrio.</title>
        <authorList>
            <person name="Lopez-Hermoso C."/>
            <person name="de la Haba R.R."/>
            <person name="Sanchez-Porro C."/>
            <person name="Bayliss S.C."/>
            <person name="Feil E.J."/>
            <person name="Ventosa A."/>
        </authorList>
    </citation>
    <scope>NUCLEOTIDE SEQUENCE [LARGE SCALE GENOMIC DNA]</scope>
    <source>
        <strain evidence="1 2">IC202</strain>
    </source>
</reference>
<dbReference type="AlphaFoldDB" id="A0AB36JZ48"/>
<gene>
    <name evidence="1" type="ORF">BZG09_16420</name>
</gene>
<dbReference type="SUPFAM" id="SSF54534">
    <property type="entry name" value="FKBP-like"/>
    <property type="match status" value="1"/>
</dbReference>
<dbReference type="GO" id="GO:0003677">
    <property type="term" value="F:DNA binding"/>
    <property type="evidence" value="ECO:0007669"/>
    <property type="project" value="InterPro"/>
</dbReference>
<dbReference type="RefSeq" id="WP_077459648.1">
    <property type="nucleotide sequence ID" value="NZ_LT897815.1"/>
</dbReference>
<comment type="caution">
    <text evidence="1">The sequence shown here is derived from an EMBL/GenBank/DDBJ whole genome shotgun (WGS) entry which is preliminary data.</text>
</comment>
<dbReference type="Proteomes" id="UP000188726">
    <property type="component" value="Unassembled WGS sequence"/>
</dbReference>
<dbReference type="InterPro" id="IPR036953">
    <property type="entry name" value="GreA/GreB_C_sf"/>
</dbReference>